<protein>
    <submittedName>
        <fullName evidence="9">Serine/threonine-protein kinase PrkC</fullName>
        <ecNumber evidence="9">2.7.11.1</ecNumber>
    </submittedName>
</protein>
<dbReference type="InterPro" id="IPR000719">
    <property type="entry name" value="Prot_kinase_dom"/>
</dbReference>
<dbReference type="PROSITE" id="PS00108">
    <property type="entry name" value="PROTEIN_KINASE_ST"/>
    <property type="match status" value="1"/>
</dbReference>
<proteinExistence type="predicted"/>
<evidence type="ECO:0000259" key="8">
    <source>
        <dbReference type="PROSITE" id="PS50011"/>
    </source>
</evidence>
<dbReference type="SMART" id="SM00220">
    <property type="entry name" value="S_TKc"/>
    <property type="match status" value="1"/>
</dbReference>
<feature type="repeat" description="WD" evidence="5">
    <location>
        <begin position="760"/>
        <end position="798"/>
    </location>
</feature>
<keyword evidence="10" id="KW-1185">Reference proteome</keyword>
<dbReference type="InterPro" id="IPR008271">
    <property type="entry name" value="Ser/Thr_kinase_AS"/>
</dbReference>
<dbReference type="PROSITE" id="PS00107">
    <property type="entry name" value="PROTEIN_KINASE_ATP"/>
    <property type="match status" value="1"/>
</dbReference>
<dbReference type="PANTHER" id="PTHR19848:SF8">
    <property type="entry name" value="F-BOX AND WD REPEAT DOMAIN CONTAINING 7"/>
    <property type="match status" value="1"/>
</dbReference>
<evidence type="ECO:0000256" key="1">
    <source>
        <dbReference type="ARBA" id="ARBA00022574"/>
    </source>
</evidence>
<dbReference type="InterPro" id="IPR015943">
    <property type="entry name" value="WD40/YVTN_repeat-like_dom_sf"/>
</dbReference>
<evidence type="ECO:0000256" key="5">
    <source>
        <dbReference type="PROSITE-ProRule" id="PRU00221"/>
    </source>
</evidence>
<reference evidence="9 10" key="1">
    <citation type="submission" date="2019-02" db="EMBL/GenBank/DDBJ databases">
        <title>Deep-cultivation of Planctomycetes and their phenomic and genomic characterization uncovers novel biology.</title>
        <authorList>
            <person name="Wiegand S."/>
            <person name="Jogler M."/>
            <person name="Boedeker C."/>
            <person name="Pinto D."/>
            <person name="Vollmers J."/>
            <person name="Rivas-Marin E."/>
            <person name="Kohn T."/>
            <person name="Peeters S.H."/>
            <person name="Heuer A."/>
            <person name="Rast P."/>
            <person name="Oberbeckmann S."/>
            <person name="Bunk B."/>
            <person name="Jeske O."/>
            <person name="Meyerdierks A."/>
            <person name="Storesund J.E."/>
            <person name="Kallscheuer N."/>
            <person name="Luecker S."/>
            <person name="Lage O.M."/>
            <person name="Pohl T."/>
            <person name="Merkel B.J."/>
            <person name="Hornburger P."/>
            <person name="Mueller R.-W."/>
            <person name="Bruemmer F."/>
            <person name="Labrenz M."/>
            <person name="Spormann A.M."/>
            <person name="Op den Camp H."/>
            <person name="Overmann J."/>
            <person name="Amann R."/>
            <person name="Jetten M.S.M."/>
            <person name="Mascher T."/>
            <person name="Medema M.H."/>
            <person name="Devos D.P."/>
            <person name="Kaster A.-K."/>
            <person name="Ovreas L."/>
            <person name="Rohde M."/>
            <person name="Galperin M.Y."/>
            <person name="Jogler C."/>
        </authorList>
    </citation>
    <scope>NUCLEOTIDE SEQUENCE [LARGE SCALE GENOMIC DNA]</scope>
    <source>
        <strain evidence="9 10">TBK1r</strain>
    </source>
</reference>
<dbReference type="SUPFAM" id="SSF50978">
    <property type="entry name" value="WD40 repeat-like"/>
    <property type="match status" value="1"/>
</dbReference>
<feature type="binding site" evidence="6">
    <location>
        <position position="197"/>
    </location>
    <ligand>
        <name>ATP</name>
        <dbReference type="ChEBI" id="CHEBI:30616"/>
    </ligand>
</feature>
<dbReference type="Pfam" id="PF00400">
    <property type="entry name" value="WD40"/>
    <property type="match status" value="7"/>
</dbReference>
<dbReference type="InterPro" id="IPR036322">
    <property type="entry name" value="WD40_repeat_dom_sf"/>
</dbReference>
<feature type="repeat" description="WD" evidence="5">
    <location>
        <begin position="510"/>
        <end position="551"/>
    </location>
</feature>
<accession>A0ABX5Y0H2</accession>
<feature type="repeat" description="WD" evidence="5">
    <location>
        <begin position="598"/>
        <end position="634"/>
    </location>
</feature>
<feature type="repeat" description="WD" evidence="5">
    <location>
        <begin position="676"/>
        <end position="717"/>
    </location>
</feature>
<keyword evidence="9" id="KW-0808">Transferase</keyword>
<evidence type="ECO:0000256" key="6">
    <source>
        <dbReference type="PROSITE-ProRule" id="PRU10141"/>
    </source>
</evidence>
<dbReference type="SUPFAM" id="SSF56112">
    <property type="entry name" value="Protein kinase-like (PK-like)"/>
    <property type="match status" value="1"/>
</dbReference>
<dbReference type="PROSITE" id="PS50294">
    <property type="entry name" value="WD_REPEATS_REGION"/>
    <property type="match status" value="6"/>
</dbReference>
<dbReference type="EMBL" id="CP036432">
    <property type="protein sequence ID" value="QDV87783.1"/>
    <property type="molecule type" value="Genomic_DNA"/>
</dbReference>
<name>A0ABX5Y0H2_9BACT</name>
<dbReference type="SMART" id="SM00320">
    <property type="entry name" value="WD40"/>
    <property type="match status" value="7"/>
</dbReference>
<feature type="repeat" description="WD" evidence="5">
    <location>
        <begin position="634"/>
        <end position="675"/>
    </location>
</feature>
<dbReference type="InterPro" id="IPR011009">
    <property type="entry name" value="Kinase-like_dom_sf"/>
</dbReference>
<dbReference type="GO" id="GO:0004674">
    <property type="term" value="F:protein serine/threonine kinase activity"/>
    <property type="evidence" value="ECO:0007669"/>
    <property type="project" value="UniProtKB-EC"/>
</dbReference>
<keyword evidence="4 6" id="KW-0067">ATP-binding</keyword>
<keyword evidence="9" id="KW-0418">Kinase</keyword>
<evidence type="ECO:0000313" key="9">
    <source>
        <dbReference type="EMBL" id="QDV87783.1"/>
    </source>
</evidence>
<dbReference type="Gene3D" id="3.30.200.20">
    <property type="entry name" value="Phosphorylase Kinase, domain 1"/>
    <property type="match status" value="1"/>
</dbReference>
<evidence type="ECO:0000256" key="4">
    <source>
        <dbReference type="ARBA" id="ARBA00022840"/>
    </source>
</evidence>
<dbReference type="PANTHER" id="PTHR19848">
    <property type="entry name" value="WD40 REPEAT PROTEIN"/>
    <property type="match status" value="1"/>
</dbReference>
<feature type="domain" description="Protein kinase" evidence="8">
    <location>
        <begin position="168"/>
        <end position="428"/>
    </location>
</feature>
<gene>
    <name evidence="9" type="primary">prkC_35</name>
    <name evidence="9" type="ORF">TBK1r_68150</name>
</gene>
<dbReference type="Proteomes" id="UP000318081">
    <property type="component" value="Chromosome"/>
</dbReference>
<dbReference type="InterPro" id="IPR017441">
    <property type="entry name" value="Protein_kinase_ATP_BS"/>
</dbReference>
<evidence type="ECO:0000256" key="3">
    <source>
        <dbReference type="ARBA" id="ARBA00022741"/>
    </source>
</evidence>
<dbReference type="PROSITE" id="PS50011">
    <property type="entry name" value="PROTEIN_KINASE_DOM"/>
    <property type="match status" value="1"/>
</dbReference>
<keyword evidence="3 6" id="KW-0547">Nucleotide-binding</keyword>
<keyword evidence="2" id="KW-0677">Repeat</keyword>
<feature type="repeat" description="WD" evidence="5">
    <location>
        <begin position="718"/>
        <end position="759"/>
    </location>
</feature>
<feature type="compositionally biased region" description="Polar residues" evidence="7">
    <location>
        <begin position="113"/>
        <end position="132"/>
    </location>
</feature>
<dbReference type="InterPro" id="IPR001680">
    <property type="entry name" value="WD40_rpt"/>
</dbReference>
<evidence type="ECO:0000313" key="10">
    <source>
        <dbReference type="Proteomes" id="UP000318081"/>
    </source>
</evidence>
<dbReference type="Gene3D" id="2.130.10.10">
    <property type="entry name" value="YVTN repeat-like/Quinoprotein amine dehydrogenase"/>
    <property type="match status" value="2"/>
</dbReference>
<dbReference type="CDD" id="cd14014">
    <property type="entry name" value="STKc_PknB_like"/>
    <property type="match status" value="1"/>
</dbReference>
<dbReference type="InterPro" id="IPR020472">
    <property type="entry name" value="WD40_PAC1"/>
</dbReference>
<feature type="compositionally biased region" description="Polar residues" evidence="7">
    <location>
        <begin position="92"/>
        <end position="102"/>
    </location>
</feature>
<dbReference type="PROSITE" id="PS50082">
    <property type="entry name" value="WD_REPEATS_2"/>
    <property type="match status" value="7"/>
</dbReference>
<evidence type="ECO:0000256" key="7">
    <source>
        <dbReference type="SAM" id="MobiDB-lite"/>
    </source>
</evidence>
<keyword evidence="1 5" id="KW-0853">WD repeat</keyword>
<dbReference type="PROSITE" id="PS00678">
    <property type="entry name" value="WD_REPEATS_1"/>
    <property type="match status" value="4"/>
</dbReference>
<dbReference type="CDD" id="cd00200">
    <property type="entry name" value="WD40"/>
    <property type="match status" value="1"/>
</dbReference>
<feature type="repeat" description="WD" evidence="5">
    <location>
        <begin position="552"/>
        <end position="593"/>
    </location>
</feature>
<organism evidence="9 10">
    <name type="scientific">Stieleria magnilauensis</name>
    <dbReference type="NCBI Taxonomy" id="2527963"/>
    <lineage>
        <taxon>Bacteria</taxon>
        <taxon>Pseudomonadati</taxon>
        <taxon>Planctomycetota</taxon>
        <taxon>Planctomycetia</taxon>
        <taxon>Pirellulales</taxon>
        <taxon>Pirellulaceae</taxon>
        <taxon>Stieleria</taxon>
    </lineage>
</organism>
<dbReference type="RefSeq" id="WP_145219645.1">
    <property type="nucleotide sequence ID" value="NZ_CP036432.1"/>
</dbReference>
<evidence type="ECO:0000256" key="2">
    <source>
        <dbReference type="ARBA" id="ARBA00022737"/>
    </source>
</evidence>
<feature type="region of interest" description="Disordered" evidence="7">
    <location>
        <begin position="92"/>
        <end position="139"/>
    </location>
</feature>
<dbReference type="InterPro" id="IPR019775">
    <property type="entry name" value="WD40_repeat_CS"/>
</dbReference>
<dbReference type="EC" id="2.7.11.1" evidence="9"/>
<sequence length="798" mass="84724">MTVSACPTKTQLKALVGGSLPEAEASGATEHIGGCTRCQSVLESVAISGTAILEGAGSKDVPIEDLVGQAVGALPPSDSAYWKAVAAVSGSVHGQDTPNVDASVTHLPASEGGESNTSGPSSSAGPSDQSPAASDPDLTPTIEAATPVALPFLKKSDDPAYIGRLHHFEVSRVIGRGGMGIVLEAFDTHLQRNVAIKVLNPEYAKNDVARQRFCREGRAAAAISHEHVVAMHQVAREDQGEVAFLVMQYIEGVTLEKRLQEEKPMPPSEAARIAMQIAAGLSAAHGRDMVHRDIKPANILIESGTERVKLTDFGLARATDDVRLTKTGMVTGTPLYMSPEQATGATADEKSDLFSLGAVLYEMLTGVSPFEAPSIVGVMKRIMDETPTPPVKLDSKIPLPLSELTMALMDKNPARRPESAAFVAETLAEIVTSYGPISPLQVPAVANTSKKLRRSGSHRLVSRNTLRAAWAAGLIGIASLSAAVIFLATRGEPAAVAQVDAGPVFPSTVLAGNPGTVWAVDFDPSGEKVVAAIEDGSVRLWDVKQQKVLRSFDAHRGIVWMIQYHPTKDIVATSGNDGMVKIWDSESLELLQEWDAHSAVRKIAFSPDGRRIVAGDHDGVIHTWDIDSGRPLASVTQPGSIYSVDWSPDGRLIASVGSDKIVRIWDAETLETRQTLLGHEGPIYHVKFAPTGTQLATVGWGKTIHIWDTATGLEDRQLVGSSGDNWSVAFCGDGTHAVVASQDGKCRIWDLASGELVTTLSGHESSVHNVSLEPVTHQIATSGRDGTIRVWDLSGLKE</sequence>
<dbReference type="Pfam" id="PF00069">
    <property type="entry name" value="Pkinase"/>
    <property type="match status" value="1"/>
</dbReference>
<dbReference type="Gene3D" id="1.10.510.10">
    <property type="entry name" value="Transferase(Phosphotransferase) domain 1"/>
    <property type="match status" value="1"/>
</dbReference>
<dbReference type="PRINTS" id="PR00320">
    <property type="entry name" value="GPROTEINBRPT"/>
</dbReference>